<feature type="chain" id="PRO_5003917632" description="PA domain-containing protein" evidence="11">
    <location>
        <begin position="44"/>
        <end position="801"/>
    </location>
</feature>
<dbReference type="InterPro" id="IPR046450">
    <property type="entry name" value="PA_dom_sf"/>
</dbReference>
<evidence type="ECO:0000259" key="12">
    <source>
        <dbReference type="Pfam" id="PF02225"/>
    </source>
</evidence>
<evidence type="ECO:0000256" key="7">
    <source>
        <dbReference type="ARBA" id="ARBA00022989"/>
    </source>
</evidence>
<dbReference type="GeneID" id="19010833"/>
<feature type="compositionally biased region" description="Low complexity" evidence="9">
    <location>
        <begin position="372"/>
        <end position="390"/>
    </location>
</feature>
<keyword evidence="14" id="KW-1185">Reference proteome</keyword>
<dbReference type="PANTHER" id="PTHR12174:SF103">
    <property type="entry name" value="INTRAMEMBRANE PROTEASE (IMPAS) FAMILY"/>
    <property type="match status" value="1"/>
</dbReference>
<dbReference type="GO" id="GO:0033619">
    <property type="term" value="P:membrane protein proteolysis"/>
    <property type="evidence" value="ECO:0007669"/>
    <property type="project" value="TreeGrafter"/>
</dbReference>
<feature type="transmembrane region" description="Helical" evidence="10">
    <location>
        <begin position="559"/>
        <end position="580"/>
    </location>
</feature>
<comment type="function">
    <text evidence="1">Intramembrane-cleaving aspartic protease (I-CLiP) that cleaves type II membrane signal peptides in the hydrophobic plane of the membrane.</text>
</comment>
<dbReference type="Pfam" id="PF04258">
    <property type="entry name" value="Peptidase_A22B"/>
    <property type="match status" value="1"/>
</dbReference>
<dbReference type="Pfam" id="PF02225">
    <property type="entry name" value="PA"/>
    <property type="match status" value="1"/>
</dbReference>
<dbReference type="SMART" id="SM00730">
    <property type="entry name" value="PSN"/>
    <property type="match status" value="1"/>
</dbReference>
<dbReference type="eggNOG" id="KOG2442">
    <property type="taxonomic scope" value="Eukaryota"/>
</dbReference>
<comment type="subcellular location">
    <subcellularLocation>
        <location evidence="2">Endosome membrane</location>
        <topology evidence="2">Multi-pass membrane protein</topology>
    </subcellularLocation>
</comment>
<evidence type="ECO:0000256" key="5">
    <source>
        <dbReference type="ARBA" id="ARBA00022753"/>
    </source>
</evidence>
<dbReference type="AlphaFoldDB" id="K8ERM7"/>
<feature type="domain" description="PA" evidence="12">
    <location>
        <begin position="187"/>
        <end position="267"/>
    </location>
</feature>
<evidence type="ECO:0000313" key="14">
    <source>
        <dbReference type="Proteomes" id="UP000198341"/>
    </source>
</evidence>
<feature type="compositionally biased region" description="Basic and acidic residues" evidence="9">
    <location>
        <begin position="784"/>
        <end position="795"/>
    </location>
</feature>
<dbReference type="GO" id="GO:0098554">
    <property type="term" value="C:cytoplasmic side of endoplasmic reticulum membrane"/>
    <property type="evidence" value="ECO:0007669"/>
    <property type="project" value="TreeGrafter"/>
</dbReference>
<feature type="compositionally biased region" description="Basic residues" evidence="9">
    <location>
        <begin position="405"/>
        <end position="424"/>
    </location>
</feature>
<evidence type="ECO:0000256" key="3">
    <source>
        <dbReference type="ARBA" id="ARBA00006859"/>
    </source>
</evidence>
<dbReference type="KEGG" id="bpg:Bathy18g00340"/>
<dbReference type="GO" id="GO:0030660">
    <property type="term" value="C:Golgi-associated vesicle membrane"/>
    <property type="evidence" value="ECO:0007669"/>
    <property type="project" value="TreeGrafter"/>
</dbReference>
<feature type="transmembrane region" description="Helical" evidence="10">
    <location>
        <begin position="446"/>
        <end position="464"/>
    </location>
</feature>
<evidence type="ECO:0000256" key="6">
    <source>
        <dbReference type="ARBA" id="ARBA00022801"/>
    </source>
</evidence>
<proteinExistence type="inferred from homology"/>
<dbReference type="CDD" id="cd00538">
    <property type="entry name" value="PA"/>
    <property type="match status" value="1"/>
</dbReference>
<dbReference type="GO" id="GO:0098553">
    <property type="term" value="C:lumenal side of endoplasmic reticulum membrane"/>
    <property type="evidence" value="ECO:0007669"/>
    <property type="project" value="TreeGrafter"/>
</dbReference>
<feature type="transmembrane region" description="Helical" evidence="10">
    <location>
        <begin position="749"/>
        <end position="768"/>
    </location>
</feature>
<feature type="transmembrane region" description="Helical" evidence="10">
    <location>
        <begin position="289"/>
        <end position="309"/>
    </location>
</feature>
<feature type="transmembrane region" description="Helical" evidence="10">
    <location>
        <begin position="678"/>
        <end position="696"/>
    </location>
</feature>
<dbReference type="InterPro" id="IPR007369">
    <property type="entry name" value="Peptidase_A22B_SPP"/>
</dbReference>
<gene>
    <name evidence="13" type="ordered locus">Bathy18g00340</name>
</gene>
<evidence type="ECO:0000256" key="4">
    <source>
        <dbReference type="ARBA" id="ARBA00022692"/>
    </source>
</evidence>
<feature type="region of interest" description="Disordered" evidence="9">
    <location>
        <begin position="777"/>
        <end position="801"/>
    </location>
</feature>
<evidence type="ECO:0000256" key="11">
    <source>
        <dbReference type="SAM" id="SignalP"/>
    </source>
</evidence>
<feature type="region of interest" description="Disordered" evidence="9">
    <location>
        <begin position="326"/>
        <end position="432"/>
    </location>
</feature>
<feature type="transmembrane region" description="Helical" evidence="10">
    <location>
        <begin position="586"/>
        <end position="605"/>
    </location>
</feature>
<dbReference type="RefSeq" id="XP_007508205.1">
    <property type="nucleotide sequence ID" value="XM_007508143.1"/>
</dbReference>
<dbReference type="Proteomes" id="UP000198341">
    <property type="component" value="Chromosome 18"/>
</dbReference>
<keyword evidence="7 10" id="KW-1133">Transmembrane helix</keyword>
<dbReference type="GO" id="GO:0005765">
    <property type="term" value="C:lysosomal membrane"/>
    <property type="evidence" value="ECO:0007669"/>
    <property type="project" value="TreeGrafter"/>
</dbReference>
<feature type="compositionally biased region" description="Low complexity" evidence="9">
    <location>
        <begin position="326"/>
        <end position="359"/>
    </location>
</feature>
<feature type="transmembrane region" description="Helical" evidence="10">
    <location>
        <begin position="470"/>
        <end position="492"/>
    </location>
</feature>
<feature type="transmembrane region" description="Helical" evidence="10">
    <location>
        <begin position="717"/>
        <end position="737"/>
    </location>
</feature>
<keyword evidence="4 10" id="KW-0812">Transmembrane</keyword>
<feature type="signal peptide" evidence="11">
    <location>
        <begin position="1"/>
        <end position="43"/>
    </location>
</feature>
<dbReference type="SUPFAM" id="SSF52025">
    <property type="entry name" value="PA domain"/>
    <property type="match status" value="1"/>
</dbReference>
<keyword evidence="5" id="KW-0967">Endosome</keyword>
<keyword evidence="11" id="KW-0732">Signal</keyword>
<feature type="transmembrane region" description="Helical" evidence="10">
    <location>
        <begin position="612"/>
        <end position="630"/>
    </location>
</feature>
<dbReference type="Gene3D" id="3.50.30.30">
    <property type="match status" value="1"/>
</dbReference>
<dbReference type="OrthoDB" id="29661at2759"/>
<dbReference type="PANTHER" id="PTHR12174">
    <property type="entry name" value="SIGNAL PEPTIDE PEPTIDASE"/>
    <property type="match status" value="1"/>
</dbReference>
<dbReference type="InterPro" id="IPR003137">
    <property type="entry name" value="PA_domain"/>
</dbReference>
<feature type="region of interest" description="Disordered" evidence="9">
    <location>
        <begin position="506"/>
        <end position="536"/>
    </location>
</feature>
<evidence type="ECO:0000313" key="13">
    <source>
        <dbReference type="EMBL" id="CCO20696.1"/>
    </source>
</evidence>
<evidence type="ECO:0000256" key="2">
    <source>
        <dbReference type="ARBA" id="ARBA00004337"/>
    </source>
</evidence>
<dbReference type="GO" id="GO:0010008">
    <property type="term" value="C:endosome membrane"/>
    <property type="evidence" value="ECO:0007669"/>
    <property type="project" value="UniProtKB-SubCell"/>
</dbReference>
<keyword evidence="8 10" id="KW-0472">Membrane</keyword>
<reference evidence="13 14" key="1">
    <citation type="submission" date="2011-10" db="EMBL/GenBank/DDBJ databases">
        <authorList>
            <person name="Genoscope - CEA"/>
        </authorList>
    </citation>
    <scope>NUCLEOTIDE SEQUENCE [LARGE SCALE GENOMIC DNA]</scope>
    <source>
        <strain evidence="13 14">RCC 1105</strain>
    </source>
</reference>
<feature type="region of interest" description="Disordered" evidence="9">
    <location>
        <begin position="61"/>
        <end position="106"/>
    </location>
</feature>
<dbReference type="GO" id="GO:0042500">
    <property type="term" value="F:aspartic endopeptidase activity, intramembrane cleaving"/>
    <property type="evidence" value="ECO:0007669"/>
    <property type="project" value="InterPro"/>
</dbReference>
<evidence type="ECO:0000256" key="9">
    <source>
        <dbReference type="SAM" id="MobiDB-lite"/>
    </source>
</evidence>
<dbReference type="InterPro" id="IPR006639">
    <property type="entry name" value="Preselin/SPP"/>
</dbReference>
<evidence type="ECO:0000256" key="10">
    <source>
        <dbReference type="SAM" id="Phobius"/>
    </source>
</evidence>
<evidence type="ECO:0000256" key="1">
    <source>
        <dbReference type="ARBA" id="ARBA00003012"/>
    </source>
</evidence>
<protein>
    <recommendedName>
        <fullName evidence="12">PA domain-containing protein</fullName>
    </recommendedName>
</protein>
<evidence type="ECO:0000256" key="8">
    <source>
        <dbReference type="ARBA" id="ARBA00023136"/>
    </source>
</evidence>
<accession>K8ERM7</accession>
<keyword evidence="6" id="KW-0378">Hydrolase</keyword>
<organism evidence="13 14">
    <name type="scientific">Bathycoccus prasinos</name>
    <dbReference type="NCBI Taxonomy" id="41875"/>
    <lineage>
        <taxon>Eukaryota</taxon>
        <taxon>Viridiplantae</taxon>
        <taxon>Chlorophyta</taxon>
        <taxon>Mamiellophyceae</taxon>
        <taxon>Mamiellales</taxon>
        <taxon>Bathycoccaceae</taxon>
        <taxon>Bathycoccus</taxon>
    </lineage>
</organism>
<name>K8ERM7_9CHLO</name>
<dbReference type="EMBL" id="FO082261">
    <property type="protein sequence ID" value="CCO20696.1"/>
    <property type="molecule type" value="Genomic_DNA"/>
</dbReference>
<comment type="similarity">
    <text evidence="3">Belongs to the peptidase A22B family.</text>
</comment>
<feature type="compositionally biased region" description="Acidic residues" evidence="9">
    <location>
        <begin position="391"/>
        <end position="400"/>
    </location>
</feature>
<sequence length="801" mass="88264">MKIASLSKERRRKRRSLSTTPLLKCLFLCFICCFICCFQDAQAADDENEFQRITTNTNINDEEKKKTKSSITSGGGFSKPTTTSRRNYYDYEDEGESSSSSMTNTQTGDLGALTKVPACITRDEAFGIELTVATGGSSALEGIDGTKIFALSALFGPEIADDYNEEDDDANESSRKPIQLTTPKDVNMTGCEEVGKDAADASEYKNKCVVIKRGGCSFETKAQIAQNKGAKCVIIVNDGEDLGSMTCDSDLSIDIPVMNVIEKDGKMLTTAYELDGTVEMRKLKDGTDFYGNGALLFIAVLSITLGAMFSVTDRFYSRGDGGGSNNDSGFSELNNSASSGSLSNSSASPSQSNESSPSGTPGRHKSREKKYNNNNNNNNNNSYGTTTNTNEGDDQPLIDEESGRVKQKRRQRSRSRRGTSRRRRQQDYSNNAGEEEGAFEITEMSAVYFVLFSSLVLVVLFYSMDHWIFVAFRLLFCLAAFQGLSMMFFEVIARIFGVDPHKTSYDHTTPLSSTRRRSNSRSRGSQEVDEEATKNNSALNARVEENNVNFILLPLFGNVHYLMIPSVILGGILVCIWLMFQSEEWAWVLQDIMGVAFLVNVMRLVHLPNLKIATLLLTCAMSYDIFWVYIQPHLFGKESVMVNVARGGDQHESLPMLFMFPRIGGSQGEYSMLGYGDVILPGLLIVHNALFENRFYSSSSSSSPTGGKVVTKMRYKYFVCSVFAYSVGMILTFIALYLKVGGQGGQPALTYLVPTTVLTTVCVAWMNGELKEMWNGGKSGSSADDTHTNSRDTHGESQALL</sequence>